<feature type="transmembrane region" description="Helical" evidence="1">
    <location>
        <begin position="65"/>
        <end position="83"/>
    </location>
</feature>
<reference evidence="2 3" key="1">
    <citation type="submission" date="2018-07" db="EMBL/GenBank/DDBJ databases">
        <title>Genomic and Epidemiologic Investigation of an Indolent Hospital Outbreak.</title>
        <authorList>
            <person name="Johnson R.C."/>
            <person name="Deming C."/>
            <person name="Conlan S."/>
            <person name="Zellmer C.J."/>
            <person name="Michelin A.V."/>
            <person name="Lee-Lin S."/>
            <person name="Thomas P.J."/>
            <person name="Park M."/>
            <person name="Weingarten R.A."/>
            <person name="Less J."/>
            <person name="Dekker J.P."/>
            <person name="Frank K.M."/>
            <person name="Musser K.A."/>
            <person name="Mcquiston J.R."/>
            <person name="Henderson D.K."/>
            <person name="Lau A.F."/>
            <person name="Palmore T.N."/>
            <person name="Segre J.A."/>
        </authorList>
    </citation>
    <scope>NUCLEOTIDE SEQUENCE [LARGE SCALE GENOMIC DNA]</scope>
    <source>
        <strain evidence="2 3">SK-CDC1_0717</strain>
    </source>
</reference>
<keyword evidence="1" id="KW-1133">Transmembrane helix</keyword>
<dbReference type="RefSeq" id="WP_126004194.1">
    <property type="nucleotide sequence ID" value="NZ_QQYZ01000006.1"/>
</dbReference>
<gene>
    <name evidence="2" type="ORF">DAH66_08535</name>
</gene>
<dbReference type="EMBL" id="QQYZ01000006">
    <property type="protein sequence ID" value="RSY86913.1"/>
    <property type="molecule type" value="Genomic_DNA"/>
</dbReference>
<accession>A0A430G4M3</accession>
<organism evidence="2 3">
    <name type="scientific">Sphingomonas koreensis</name>
    <dbReference type="NCBI Taxonomy" id="93064"/>
    <lineage>
        <taxon>Bacteria</taxon>
        <taxon>Pseudomonadati</taxon>
        <taxon>Pseudomonadota</taxon>
        <taxon>Alphaproteobacteria</taxon>
        <taxon>Sphingomonadales</taxon>
        <taxon>Sphingomonadaceae</taxon>
        <taxon>Sphingomonas</taxon>
    </lineage>
</organism>
<keyword evidence="1" id="KW-0472">Membrane</keyword>
<evidence type="ECO:0000313" key="3">
    <source>
        <dbReference type="Proteomes" id="UP000287746"/>
    </source>
</evidence>
<evidence type="ECO:0000313" key="2">
    <source>
        <dbReference type="EMBL" id="RSY86913.1"/>
    </source>
</evidence>
<name>A0A430G4M3_9SPHN</name>
<keyword evidence="1" id="KW-0812">Transmembrane</keyword>
<sequence>MIALAVIAVVLFALYRFRLAGRWREVYAAGLVASLYFLVFVSLAQAFQKIAPLNRLAPTQSEPPFAIAQGIALLLFLILGWRATLRFQPLAINRRKAEAEGSAP</sequence>
<dbReference type="AlphaFoldDB" id="A0A430G4M3"/>
<evidence type="ECO:0000256" key="1">
    <source>
        <dbReference type="SAM" id="Phobius"/>
    </source>
</evidence>
<comment type="caution">
    <text evidence="2">The sequence shown here is derived from an EMBL/GenBank/DDBJ whole genome shotgun (WGS) entry which is preliminary data.</text>
</comment>
<feature type="transmembrane region" description="Helical" evidence="1">
    <location>
        <begin position="26"/>
        <end position="44"/>
    </location>
</feature>
<proteinExistence type="predicted"/>
<protein>
    <submittedName>
        <fullName evidence="2">Uncharacterized protein</fullName>
    </submittedName>
</protein>
<dbReference type="Proteomes" id="UP000287746">
    <property type="component" value="Unassembled WGS sequence"/>
</dbReference>